<dbReference type="EMBL" id="JBHIRY010000001">
    <property type="protein sequence ID" value="MFB5759260.1"/>
    <property type="molecule type" value="Genomic_DNA"/>
</dbReference>
<sequence length="97" mass="11257">MDGITCFITNDSTIPAAQVIPKYHEKNKVEEAFREMKYQLSLRLIHLTRPERVKAYVSVCVLAYLLRNTMEMMLRKAGCIGFARENKLILSVETCRF</sequence>
<keyword evidence="3" id="KW-1185">Reference proteome</keyword>
<protein>
    <submittedName>
        <fullName evidence="2">Transposase</fullName>
    </submittedName>
</protein>
<name>A0ABV5BVT5_9BACL</name>
<proteinExistence type="predicted"/>
<organism evidence="2 3">
    <name type="scientific">Paenibacillus medicaginis</name>
    <dbReference type="NCBI Taxonomy" id="1470560"/>
    <lineage>
        <taxon>Bacteria</taxon>
        <taxon>Bacillati</taxon>
        <taxon>Bacillota</taxon>
        <taxon>Bacilli</taxon>
        <taxon>Bacillales</taxon>
        <taxon>Paenibacillaceae</taxon>
        <taxon>Paenibacillus</taxon>
    </lineage>
</organism>
<dbReference type="InterPro" id="IPR002559">
    <property type="entry name" value="Transposase_11"/>
</dbReference>
<evidence type="ECO:0000313" key="2">
    <source>
        <dbReference type="EMBL" id="MFB5759260.1"/>
    </source>
</evidence>
<dbReference type="InterPro" id="IPR012337">
    <property type="entry name" value="RNaseH-like_sf"/>
</dbReference>
<accession>A0ABV5BVT5</accession>
<feature type="domain" description="Transposase IS4-like" evidence="1">
    <location>
        <begin position="9"/>
        <end position="66"/>
    </location>
</feature>
<reference evidence="2 3" key="1">
    <citation type="submission" date="2024-09" db="EMBL/GenBank/DDBJ databases">
        <title>Paenibacillus zeirhizospherea sp. nov., isolated from surface of the maize (Zea mays) roots in a horticulture field, Hungary.</title>
        <authorList>
            <person name="Marton D."/>
            <person name="Farkas M."/>
            <person name="Bedics A."/>
            <person name="Toth E."/>
            <person name="Tancsics A."/>
            <person name="Boka K."/>
            <person name="Marati G."/>
            <person name="Kriszt B."/>
            <person name="Cserhati M."/>
        </authorList>
    </citation>
    <scope>NUCLEOTIDE SEQUENCE [LARGE SCALE GENOMIC DNA]</scope>
    <source>
        <strain evidence="2 3">JCM 18446</strain>
    </source>
</reference>
<gene>
    <name evidence="2" type="ORF">ACE5LO_02520</name>
</gene>
<comment type="caution">
    <text evidence="2">The sequence shown here is derived from an EMBL/GenBank/DDBJ whole genome shotgun (WGS) entry which is preliminary data.</text>
</comment>
<evidence type="ECO:0000259" key="1">
    <source>
        <dbReference type="Pfam" id="PF01609"/>
    </source>
</evidence>
<dbReference type="Proteomes" id="UP001580430">
    <property type="component" value="Unassembled WGS sequence"/>
</dbReference>
<dbReference type="RefSeq" id="WP_375518502.1">
    <property type="nucleotide sequence ID" value="NZ_JBHIRY010000001.1"/>
</dbReference>
<dbReference type="Pfam" id="PF01609">
    <property type="entry name" value="DDE_Tnp_1"/>
    <property type="match status" value="1"/>
</dbReference>
<evidence type="ECO:0000313" key="3">
    <source>
        <dbReference type="Proteomes" id="UP001580430"/>
    </source>
</evidence>
<dbReference type="SUPFAM" id="SSF53098">
    <property type="entry name" value="Ribonuclease H-like"/>
    <property type="match status" value="1"/>
</dbReference>